<name>A0A834TD24_9FABA</name>
<proteinExistence type="predicted"/>
<accession>A0A834TD24</accession>
<protein>
    <submittedName>
        <fullName evidence="1">Putative ribonuclease H protein</fullName>
    </submittedName>
</protein>
<evidence type="ECO:0000313" key="1">
    <source>
        <dbReference type="EMBL" id="KAF7819912.1"/>
    </source>
</evidence>
<dbReference type="EMBL" id="JAAIUW010000008">
    <property type="protein sequence ID" value="KAF7819912.1"/>
    <property type="molecule type" value="Genomic_DNA"/>
</dbReference>
<keyword evidence="2" id="KW-1185">Reference proteome</keyword>
<organism evidence="1 2">
    <name type="scientific">Senna tora</name>
    <dbReference type="NCBI Taxonomy" id="362788"/>
    <lineage>
        <taxon>Eukaryota</taxon>
        <taxon>Viridiplantae</taxon>
        <taxon>Streptophyta</taxon>
        <taxon>Embryophyta</taxon>
        <taxon>Tracheophyta</taxon>
        <taxon>Spermatophyta</taxon>
        <taxon>Magnoliopsida</taxon>
        <taxon>eudicotyledons</taxon>
        <taxon>Gunneridae</taxon>
        <taxon>Pentapetalae</taxon>
        <taxon>rosids</taxon>
        <taxon>fabids</taxon>
        <taxon>Fabales</taxon>
        <taxon>Fabaceae</taxon>
        <taxon>Caesalpinioideae</taxon>
        <taxon>Cassia clade</taxon>
        <taxon>Senna</taxon>
    </lineage>
</organism>
<evidence type="ECO:0000313" key="2">
    <source>
        <dbReference type="Proteomes" id="UP000634136"/>
    </source>
</evidence>
<gene>
    <name evidence="1" type="ORF">G2W53_025367</name>
</gene>
<dbReference type="AlphaFoldDB" id="A0A834TD24"/>
<comment type="caution">
    <text evidence="1">The sequence shown here is derived from an EMBL/GenBank/DDBJ whole genome shotgun (WGS) entry which is preliminary data.</text>
</comment>
<dbReference type="Proteomes" id="UP000634136">
    <property type="component" value="Unassembled WGS sequence"/>
</dbReference>
<reference evidence="1" key="1">
    <citation type="submission" date="2020-09" db="EMBL/GenBank/DDBJ databases">
        <title>Genome-Enabled Discovery of Anthraquinone Biosynthesis in Senna tora.</title>
        <authorList>
            <person name="Kang S.-H."/>
            <person name="Pandey R.P."/>
            <person name="Lee C.-M."/>
            <person name="Sim J.-S."/>
            <person name="Jeong J.-T."/>
            <person name="Choi B.-S."/>
            <person name="Jung M."/>
            <person name="Ginzburg D."/>
            <person name="Zhao K."/>
            <person name="Won S.Y."/>
            <person name="Oh T.-J."/>
            <person name="Yu Y."/>
            <person name="Kim N.-H."/>
            <person name="Lee O.R."/>
            <person name="Lee T.-H."/>
            <person name="Bashyal P."/>
            <person name="Kim T.-S."/>
            <person name="Lee W.-H."/>
            <person name="Kawkins C."/>
            <person name="Kim C.-K."/>
            <person name="Kim J.S."/>
            <person name="Ahn B.O."/>
            <person name="Rhee S.Y."/>
            <person name="Sohng J.K."/>
        </authorList>
    </citation>
    <scope>NUCLEOTIDE SEQUENCE</scope>
    <source>
        <tissue evidence="1">Leaf</tissue>
    </source>
</reference>
<sequence length="60" mass="6889">MGRVKDMKAFCKGVAQLCHEVRSLIGFPKDMDQLSILMTIYQTPNPLHQRRTRVSITNTI</sequence>